<comment type="caution">
    <text evidence="2">The sequence shown here is derived from an EMBL/GenBank/DDBJ whole genome shotgun (WGS) entry which is preliminary data.</text>
</comment>
<protein>
    <submittedName>
        <fullName evidence="2">Uncharacterized protein</fullName>
    </submittedName>
</protein>
<organism evidence="2 3">
    <name type="scientific">Stephania cephalantha</name>
    <dbReference type="NCBI Taxonomy" id="152367"/>
    <lineage>
        <taxon>Eukaryota</taxon>
        <taxon>Viridiplantae</taxon>
        <taxon>Streptophyta</taxon>
        <taxon>Embryophyta</taxon>
        <taxon>Tracheophyta</taxon>
        <taxon>Spermatophyta</taxon>
        <taxon>Magnoliopsida</taxon>
        <taxon>Ranunculales</taxon>
        <taxon>Menispermaceae</taxon>
        <taxon>Menispermoideae</taxon>
        <taxon>Cissampelideae</taxon>
        <taxon>Stephania</taxon>
    </lineage>
</organism>
<feature type="region of interest" description="Disordered" evidence="1">
    <location>
        <begin position="163"/>
        <end position="209"/>
    </location>
</feature>
<proteinExistence type="predicted"/>
<dbReference type="Proteomes" id="UP001419268">
    <property type="component" value="Unassembled WGS sequence"/>
</dbReference>
<dbReference type="AlphaFoldDB" id="A0AAP0HXE2"/>
<keyword evidence="3" id="KW-1185">Reference proteome</keyword>
<dbReference type="EMBL" id="JBBNAG010000010">
    <property type="protein sequence ID" value="KAK9099825.1"/>
    <property type="molecule type" value="Genomic_DNA"/>
</dbReference>
<evidence type="ECO:0000256" key="1">
    <source>
        <dbReference type="SAM" id="MobiDB-lite"/>
    </source>
</evidence>
<feature type="compositionally biased region" description="Low complexity" evidence="1">
    <location>
        <begin position="175"/>
        <end position="189"/>
    </location>
</feature>
<reference evidence="2 3" key="1">
    <citation type="submission" date="2024-01" db="EMBL/GenBank/DDBJ databases">
        <title>Genome assemblies of Stephania.</title>
        <authorList>
            <person name="Yang L."/>
        </authorList>
    </citation>
    <scope>NUCLEOTIDE SEQUENCE [LARGE SCALE GENOMIC DNA]</scope>
    <source>
        <strain evidence="2">JXDWG</strain>
        <tissue evidence="2">Leaf</tissue>
    </source>
</reference>
<evidence type="ECO:0000313" key="2">
    <source>
        <dbReference type="EMBL" id="KAK9099825.1"/>
    </source>
</evidence>
<name>A0AAP0HXE2_9MAGN</name>
<feature type="compositionally biased region" description="Polar residues" evidence="1">
    <location>
        <begin position="163"/>
        <end position="173"/>
    </location>
</feature>
<evidence type="ECO:0000313" key="3">
    <source>
        <dbReference type="Proteomes" id="UP001419268"/>
    </source>
</evidence>
<sequence length="231" mass="25883">MRVWYHIVGSPPILPRYNTGRREMDQSNENYSSKSCRKAISLLQGDEVFFNKLISRDSSMGVSSHFYFRASNGVPFKWELQPWYTNSFMCRRRRLATASRALHRAALAHRSFGGVANRSNGLISKVIWFWNKKKRINNYKRSQERMECGIKAGRVGPLEIWSSDGSDSVTTPRDLSGSSSASSSSLVGSFDGCDSPRWSGKRETGSGLGPELVQSCSPWSLGRVLACVTRV</sequence>
<gene>
    <name evidence="2" type="ORF">Scep_023255</name>
</gene>
<accession>A0AAP0HXE2</accession>